<reference evidence="1 2" key="1">
    <citation type="journal article" date="2017" name="Curr. Biol.">
        <title>The Evolution of Venom by Co-option of Single-Copy Genes.</title>
        <authorList>
            <person name="Martinson E.O."/>
            <person name="Mrinalini"/>
            <person name="Kelkar Y.D."/>
            <person name="Chang C.H."/>
            <person name="Werren J.H."/>
        </authorList>
    </citation>
    <scope>NUCLEOTIDE SEQUENCE [LARGE SCALE GENOMIC DNA]</scope>
    <source>
        <strain evidence="1 2">Alberta</strain>
        <tissue evidence="1">Whole body</tissue>
    </source>
</reference>
<dbReference type="SUPFAM" id="SSF56219">
    <property type="entry name" value="DNase I-like"/>
    <property type="match status" value="1"/>
</dbReference>
<dbReference type="Gene3D" id="3.60.10.10">
    <property type="entry name" value="Endonuclease/exonuclease/phosphatase"/>
    <property type="match status" value="1"/>
</dbReference>
<keyword evidence="2" id="KW-1185">Reference proteome</keyword>
<proteinExistence type="predicted"/>
<organism evidence="1 2">
    <name type="scientific">Trichomalopsis sarcophagae</name>
    <dbReference type="NCBI Taxonomy" id="543379"/>
    <lineage>
        <taxon>Eukaryota</taxon>
        <taxon>Metazoa</taxon>
        <taxon>Ecdysozoa</taxon>
        <taxon>Arthropoda</taxon>
        <taxon>Hexapoda</taxon>
        <taxon>Insecta</taxon>
        <taxon>Pterygota</taxon>
        <taxon>Neoptera</taxon>
        <taxon>Endopterygota</taxon>
        <taxon>Hymenoptera</taxon>
        <taxon>Apocrita</taxon>
        <taxon>Proctotrupomorpha</taxon>
        <taxon>Chalcidoidea</taxon>
        <taxon>Pteromalidae</taxon>
        <taxon>Pteromalinae</taxon>
        <taxon>Trichomalopsis</taxon>
    </lineage>
</organism>
<sequence length="251" mass="29069">MKNKSMLIGTAIFIENDLNLEDKKRQEEINRWIKLKKGEGWQVKQGTIGQEWREKQIIGKSTGEEINIEINKKKKIIFWNIAGIWNKDKEVWKFVKKGDFISLSETWLEDKDWKKVENKLPTEFYWRAIPAKREAKKGRARDENVIIGGDFNIRIGKEGSLVGSANNEFEMDRRSSKDSIVNNGSKNLTDFCNKRNWSILNGNFVGDEEGNYTFIGARGSTVIDYIIVNEKVRGKVCRFTVDIESSQIIQL</sequence>
<dbReference type="Proteomes" id="UP000215335">
    <property type="component" value="Unassembled WGS sequence"/>
</dbReference>
<dbReference type="AlphaFoldDB" id="A0A232EGH5"/>
<evidence type="ECO:0000313" key="1">
    <source>
        <dbReference type="EMBL" id="OXU17460.1"/>
    </source>
</evidence>
<gene>
    <name evidence="1" type="ORF">TSAR_011309</name>
</gene>
<comment type="caution">
    <text evidence="1">The sequence shown here is derived from an EMBL/GenBank/DDBJ whole genome shotgun (WGS) entry which is preliminary data.</text>
</comment>
<evidence type="ECO:0008006" key="3">
    <source>
        <dbReference type="Google" id="ProtNLM"/>
    </source>
</evidence>
<dbReference type="OrthoDB" id="7701337at2759"/>
<evidence type="ECO:0000313" key="2">
    <source>
        <dbReference type="Proteomes" id="UP000215335"/>
    </source>
</evidence>
<accession>A0A232EGH5</accession>
<dbReference type="EMBL" id="NNAY01004757">
    <property type="protein sequence ID" value="OXU17460.1"/>
    <property type="molecule type" value="Genomic_DNA"/>
</dbReference>
<protein>
    <recommendedName>
        <fullName evidence="3">Endonuclease/exonuclease/phosphatase domain-containing protein</fullName>
    </recommendedName>
</protein>
<dbReference type="InterPro" id="IPR036691">
    <property type="entry name" value="Endo/exonu/phosph_ase_sf"/>
</dbReference>
<name>A0A232EGH5_9HYME</name>